<dbReference type="GO" id="GO:0043802">
    <property type="term" value="F:hydrogenobyrinic acid a,c-diamide synthase (glutamine-hydrolysing) activity"/>
    <property type="evidence" value="ECO:0007669"/>
    <property type="project" value="UniProtKB-UniRule"/>
</dbReference>
<dbReference type="EC" id="6.3.5.9" evidence="7"/>
<keyword evidence="5 7" id="KW-0460">Magnesium</keyword>
<feature type="site" description="Increases nucleophilicity of active site Cys" evidence="7">
    <location>
        <position position="439"/>
    </location>
</feature>
<dbReference type="NCBIfam" id="NF002204">
    <property type="entry name" value="PRK01077.1"/>
    <property type="match status" value="1"/>
</dbReference>
<comment type="catalytic activity">
    <reaction evidence="7">
        <text>hydrogenobyrinate + 2 L-glutamine + 2 ATP + 2 H2O = hydrogenobyrinate a,c-diamide + 2 L-glutamate + 2 ADP + 2 phosphate + 2 H(+)</text>
        <dbReference type="Rhea" id="RHEA:12544"/>
        <dbReference type="ChEBI" id="CHEBI:15377"/>
        <dbReference type="ChEBI" id="CHEBI:15378"/>
        <dbReference type="ChEBI" id="CHEBI:29985"/>
        <dbReference type="ChEBI" id="CHEBI:30616"/>
        <dbReference type="ChEBI" id="CHEBI:43474"/>
        <dbReference type="ChEBI" id="CHEBI:58359"/>
        <dbReference type="ChEBI" id="CHEBI:77873"/>
        <dbReference type="ChEBI" id="CHEBI:77874"/>
        <dbReference type="ChEBI" id="CHEBI:456216"/>
        <dbReference type="EC" id="6.3.5.9"/>
    </reaction>
</comment>
<dbReference type="Gene3D" id="3.40.50.880">
    <property type="match status" value="1"/>
</dbReference>
<dbReference type="PANTHER" id="PTHR43873:SF1">
    <property type="entry name" value="COBYRINATE A,C-DIAMIDE SYNTHASE"/>
    <property type="match status" value="1"/>
</dbReference>
<dbReference type="CDD" id="cd03130">
    <property type="entry name" value="GATase1_CobB"/>
    <property type="match status" value="1"/>
</dbReference>
<comment type="cofactor">
    <cofactor evidence="1 7">
        <name>Mg(2+)</name>
        <dbReference type="ChEBI" id="CHEBI:18420"/>
    </cofactor>
</comment>
<dbReference type="InterPro" id="IPR002586">
    <property type="entry name" value="CobQ/CobB/MinD/ParA_Nub-bd_dom"/>
</dbReference>
<dbReference type="InterPro" id="IPR027417">
    <property type="entry name" value="P-loop_NTPase"/>
</dbReference>
<dbReference type="SUPFAM" id="SSF52317">
    <property type="entry name" value="Class I glutamine amidotransferase-like"/>
    <property type="match status" value="1"/>
</dbReference>
<sequence>MTGLPRFVVAAPGSGHGKTMIATGLMAALRARGLEVSPHKVGPDYIDPSYHGLAAGRVGRNLDPMLQGEERIVPLLLHGASTPTLADVAVIEGVMGLFDGQLGGAGFSSTAHVARLVQAPVVLVVDCAAASRSVGAVVHGFTTYDPDVRVAGVILNNVASPRHEAEVRASIVGIPVLGVVPRLPEIVVPSRHLGLIPVAERAPEALAAVDALADLIGAHVDLDALLELAASAPDLDAEPWSPAMPGAGAESAGERVETPTVAVFGGPAFSFTYAENVEQLTAAGAHVVTVDPLAGDRLPLGTAAVVIGGGFPEMHLDALAANAQLLEDVRAFAAAGGPAVAECAGLLYLGQVLDGVEMAGVVPMTAAMTRRLTLGYRRATALADGPLVRKGEQVTGHEFHKTAVSYDAPGQETWQWELHDGTSATEGWVSGNVHASYLHVHGAGHPEHAERLVALARSYAASVPA</sequence>
<evidence type="ECO:0000259" key="9">
    <source>
        <dbReference type="Pfam" id="PF07685"/>
    </source>
</evidence>
<dbReference type="Pfam" id="PF07685">
    <property type="entry name" value="GATase_3"/>
    <property type="match status" value="1"/>
</dbReference>
<proteinExistence type="inferred from homology"/>
<dbReference type="AlphaFoldDB" id="A0A4R1CEF6"/>
<comment type="domain">
    <text evidence="7">Comprises of two domains. The C-terminal domain contains the binding site for glutamine and catalyzes the hydrolysis of this substrate to glutamate and ammonia. The N-terminal domain is anticipated to bind ATP and hydrogenobyrinate and catalyzes the ultimate synthesis of the diamide product. The ammonia produced via the glutaminase domain is probably translocated to the adjacent domain via a molecular tunnel, where it reacts with an activated intermediate.</text>
</comment>
<gene>
    <name evidence="7" type="primary">cobB</name>
    <name evidence="10" type="ORF">EPD65_06895</name>
</gene>
<organism evidence="10 11">
    <name type="scientific">Nocardioides jejuensis</name>
    <dbReference type="NCBI Taxonomy" id="2502782"/>
    <lineage>
        <taxon>Bacteria</taxon>
        <taxon>Bacillati</taxon>
        <taxon>Actinomycetota</taxon>
        <taxon>Actinomycetes</taxon>
        <taxon>Propionibacteriales</taxon>
        <taxon>Nocardioidaceae</taxon>
        <taxon>Nocardioides</taxon>
    </lineage>
</organism>
<feature type="active site" description="Nucleophile" evidence="7">
    <location>
        <position position="343"/>
    </location>
</feature>
<evidence type="ECO:0000313" key="10">
    <source>
        <dbReference type="EMBL" id="TCJ29470.1"/>
    </source>
</evidence>
<dbReference type="EMBL" id="SJZJ01000008">
    <property type="protein sequence ID" value="TCJ29470.1"/>
    <property type="molecule type" value="Genomic_DNA"/>
</dbReference>
<keyword evidence="7" id="KW-0169">Cobalamin biosynthesis</keyword>
<comment type="similarity">
    <text evidence="7">Belongs to the CobB/CbiA family.</text>
</comment>
<evidence type="ECO:0000256" key="1">
    <source>
        <dbReference type="ARBA" id="ARBA00001946"/>
    </source>
</evidence>
<evidence type="ECO:0000256" key="6">
    <source>
        <dbReference type="ARBA" id="ARBA00022962"/>
    </source>
</evidence>
<keyword evidence="6 7" id="KW-0315">Glutamine amidotransferase</keyword>
<dbReference type="PANTHER" id="PTHR43873">
    <property type="entry name" value="COBYRINATE A,C-DIAMIDE SYNTHASE"/>
    <property type="match status" value="1"/>
</dbReference>
<dbReference type="GO" id="GO:0042242">
    <property type="term" value="F:cobyrinic acid a,c-diamide synthase activity"/>
    <property type="evidence" value="ECO:0007669"/>
    <property type="project" value="InterPro"/>
</dbReference>
<evidence type="ECO:0000259" key="8">
    <source>
        <dbReference type="Pfam" id="PF01656"/>
    </source>
</evidence>
<evidence type="ECO:0000256" key="3">
    <source>
        <dbReference type="ARBA" id="ARBA00022741"/>
    </source>
</evidence>
<evidence type="ECO:0000313" key="11">
    <source>
        <dbReference type="Proteomes" id="UP000295453"/>
    </source>
</evidence>
<dbReference type="InterPro" id="IPR011698">
    <property type="entry name" value="GATase_3"/>
</dbReference>
<dbReference type="Proteomes" id="UP000295453">
    <property type="component" value="Unassembled WGS sequence"/>
</dbReference>
<dbReference type="Gene3D" id="3.40.50.300">
    <property type="entry name" value="P-loop containing nucleotide triphosphate hydrolases"/>
    <property type="match status" value="1"/>
</dbReference>
<dbReference type="GO" id="GO:0009236">
    <property type="term" value="P:cobalamin biosynthetic process"/>
    <property type="evidence" value="ECO:0007669"/>
    <property type="project" value="UniProtKB-UniRule"/>
</dbReference>
<dbReference type="OrthoDB" id="9764035at2"/>
<comment type="miscellaneous">
    <text evidence="7">The a and c carboxylates of hydrogenobyrinate are activated for nucleophilic attack via formation of a phosphorylated intermediate by ATP. CobB catalyzes first the amidation of the c-carboxylate, and then that of the a-carboxylate.</text>
</comment>
<dbReference type="NCBIfam" id="TIGR00379">
    <property type="entry name" value="cobB"/>
    <property type="match status" value="1"/>
</dbReference>
<dbReference type="UniPathway" id="UPA00148">
    <property type="reaction ID" value="UER00220"/>
</dbReference>
<dbReference type="InterPro" id="IPR004484">
    <property type="entry name" value="CbiA/CobB_synth"/>
</dbReference>
<accession>A0A4R1CEF6</accession>
<reference evidence="10 11" key="1">
    <citation type="submission" date="2019-03" db="EMBL/GenBank/DDBJ databases">
        <authorList>
            <person name="Kim M.K.M."/>
        </authorList>
    </citation>
    <scope>NUCLEOTIDE SEQUENCE [LARGE SCALE GENOMIC DNA]</scope>
    <source>
        <strain evidence="10 11">18JY15-6</strain>
    </source>
</reference>
<evidence type="ECO:0000256" key="2">
    <source>
        <dbReference type="ARBA" id="ARBA00022598"/>
    </source>
</evidence>
<comment type="caution">
    <text evidence="10">The sequence shown here is derived from an EMBL/GenBank/DDBJ whole genome shotgun (WGS) entry which is preliminary data.</text>
</comment>
<keyword evidence="11" id="KW-1185">Reference proteome</keyword>
<protein>
    <recommendedName>
        <fullName evidence="7">Hydrogenobyrinate a,c-diamide synthase</fullName>
        <ecNumber evidence="7">6.3.5.9</ecNumber>
    </recommendedName>
    <alternativeName>
        <fullName evidence="7">Hydrogenobyrinic acid a,c-diamide synthase</fullName>
    </alternativeName>
</protein>
<dbReference type="PROSITE" id="PS51274">
    <property type="entry name" value="GATASE_COBBQ"/>
    <property type="match status" value="1"/>
</dbReference>
<evidence type="ECO:0000256" key="7">
    <source>
        <dbReference type="HAMAP-Rule" id="MF_00027"/>
    </source>
</evidence>
<dbReference type="CDD" id="cd05388">
    <property type="entry name" value="CobB_N"/>
    <property type="match status" value="1"/>
</dbReference>
<comment type="function">
    <text evidence="7">Catalyzes the ATP-dependent amidation of the two carboxylate groups at positions a and c of hydrogenobyrinate, using either L-glutamine or ammonia as the nitrogen source.</text>
</comment>
<dbReference type="SUPFAM" id="SSF52540">
    <property type="entry name" value="P-loop containing nucleoside triphosphate hydrolases"/>
    <property type="match status" value="1"/>
</dbReference>
<evidence type="ECO:0000256" key="4">
    <source>
        <dbReference type="ARBA" id="ARBA00022840"/>
    </source>
</evidence>
<feature type="domain" description="CobB/CobQ-like glutamine amidotransferase" evidence="9">
    <location>
        <begin position="260"/>
        <end position="442"/>
    </location>
</feature>
<name>A0A4R1CEF6_9ACTN</name>
<keyword evidence="3 7" id="KW-0547">Nucleotide-binding</keyword>
<evidence type="ECO:0000256" key="5">
    <source>
        <dbReference type="ARBA" id="ARBA00022842"/>
    </source>
</evidence>
<dbReference type="Pfam" id="PF01656">
    <property type="entry name" value="CbiA"/>
    <property type="match status" value="1"/>
</dbReference>
<comment type="pathway">
    <text evidence="7">Cofactor biosynthesis; adenosylcobalamin biosynthesis; cob(II)yrinate a,c-diamide from precorrin-2 (aerobic route): step 9/10.</text>
</comment>
<dbReference type="GO" id="GO:0005524">
    <property type="term" value="F:ATP binding"/>
    <property type="evidence" value="ECO:0007669"/>
    <property type="project" value="UniProtKB-UniRule"/>
</dbReference>
<feature type="domain" description="CobQ/CobB/MinD/ParA nucleotide binding" evidence="8">
    <location>
        <begin position="8"/>
        <end position="189"/>
    </location>
</feature>
<keyword evidence="2 7" id="KW-0436">Ligase</keyword>
<dbReference type="InterPro" id="IPR029062">
    <property type="entry name" value="Class_I_gatase-like"/>
</dbReference>
<dbReference type="HAMAP" id="MF_00027">
    <property type="entry name" value="CobB_CbiA"/>
    <property type="match status" value="1"/>
</dbReference>
<keyword evidence="4 7" id="KW-0067">ATP-binding</keyword>